<reference evidence="7 8" key="1">
    <citation type="submission" date="2020-03" db="EMBL/GenBank/DDBJ databases">
        <title>Bacterial isolates of synthetic phycosphere.</title>
        <authorList>
            <person name="Fu H."/>
            <person name="Moran M.A."/>
        </authorList>
    </citation>
    <scope>NUCLEOTIDE SEQUENCE [LARGE SCALE GENOMIC DNA]</scope>
    <source>
        <strain evidence="7 8">HF1</strain>
    </source>
</reference>
<comment type="caution">
    <text evidence="6">Lacks conserved residue(s) required for the propagation of feature annotation.</text>
</comment>
<dbReference type="PIRSF" id="PIRSF003078">
    <property type="entry name" value="GidB"/>
    <property type="match status" value="1"/>
</dbReference>
<evidence type="ECO:0000256" key="3">
    <source>
        <dbReference type="ARBA" id="ARBA00022603"/>
    </source>
</evidence>
<protein>
    <recommendedName>
        <fullName evidence="6">Ribosomal RNA small subunit methyltransferase G</fullName>
        <ecNumber evidence="6">2.1.1.170</ecNumber>
    </recommendedName>
    <alternativeName>
        <fullName evidence="6">16S rRNA 7-methylguanosine methyltransferase</fullName>
        <shortName evidence="6">16S rRNA m7G methyltransferase</shortName>
    </alternativeName>
</protein>
<dbReference type="EC" id="2.1.1.170" evidence="6"/>
<feature type="binding site" evidence="6">
    <location>
        <position position="134"/>
    </location>
    <ligand>
        <name>S-adenosyl-L-methionine</name>
        <dbReference type="ChEBI" id="CHEBI:59789"/>
    </ligand>
</feature>
<comment type="catalytic activity">
    <reaction evidence="6">
        <text>guanosine(527) in 16S rRNA + S-adenosyl-L-methionine = N(7)-methylguanosine(527) in 16S rRNA + S-adenosyl-L-homocysteine</text>
        <dbReference type="Rhea" id="RHEA:42732"/>
        <dbReference type="Rhea" id="RHEA-COMP:10209"/>
        <dbReference type="Rhea" id="RHEA-COMP:10210"/>
        <dbReference type="ChEBI" id="CHEBI:57856"/>
        <dbReference type="ChEBI" id="CHEBI:59789"/>
        <dbReference type="ChEBI" id="CHEBI:74269"/>
        <dbReference type="ChEBI" id="CHEBI:74480"/>
        <dbReference type="EC" id="2.1.1.170"/>
    </reaction>
</comment>
<dbReference type="SUPFAM" id="SSF53335">
    <property type="entry name" value="S-adenosyl-L-methionine-dependent methyltransferases"/>
    <property type="match status" value="1"/>
</dbReference>
<keyword evidence="4 6" id="KW-0808">Transferase</keyword>
<feature type="binding site" evidence="6">
    <location>
        <begin position="120"/>
        <end position="121"/>
    </location>
    <ligand>
        <name>S-adenosyl-L-methionine</name>
        <dbReference type="ChEBI" id="CHEBI:59789"/>
    </ligand>
</feature>
<evidence type="ECO:0000256" key="2">
    <source>
        <dbReference type="ARBA" id="ARBA00022552"/>
    </source>
</evidence>
<evidence type="ECO:0000313" key="7">
    <source>
        <dbReference type="EMBL" id="NIY71446.1"/>
    </source>
</evidence>
<dbReference type="HAMAP" id="MF_00074">
    <property type="entry name" value="16SrRNA_methyltr_G"/>
    <property type="match status" value="1"/>
</dbReference>
<gene>
    <name evidence="6 7" type="primary">rsmG</name>
    <name evidence="7" type="ORF">HCZ30_03240</name>
</gene>
<dbReference type="NCBIfam" id="TIGR00138">
    <property type="entry name" value="rsmG_gidB"/>
    <property type="match status" value="1"/>
</dbReference>
<comment type="similarity">
    <text evidence="6">Belongs to the methyltransferase superfamily. RNA methyltransferase RsmG family.</text>
</comment>
<accession>A0ABX0VVZ2</accession>
<dbReference type="InterPro" id="IPR029063">
    <property type="entry name" value="SAM-dependent_MTases_sf"/>
</dbReference>
<keyword evidence="8" id="KW-1185">Reference proteome</keyword>
<keyword evidence="5 6" id="KW-0949">S-adenosyl-L-methionine</keyword>
<evidence type="ECO:0000313" key="8">
    <source>
        <dbReference type="Proteomes" id="UP000709466"/>
    </source>
</evidence>
<sequence>MIAGLDVSRETEERLRAFSDLVLKWTTKINLIAKGTQDDIWDRHIIDSAQVWLNAPTGFATWVDIGSGGGFPAIVLATIAKERMPDAQFTLIESDQRKATFLRTAIRELDLNAKVIAKRIEEADAQNADVVSARALASLDLLLGFADRHLREGGVALFQKGKGVNDEIDAAKQNWSFAYELHDSITDAEAKLVAVREIARV</sequence>
<proteinExistence type="inferred from homology"/>
<dbReference type="PANTHER" id="PTHR31760:SF0">
    <property type="entry name" value="S-ADENOSYL-L-METHIONINE-DEPENDENT METHYLTRANSFERASES SUPERFAMILY PROTEIN"/>
    <property type="match status" value="1"/>
</dbReference>
<dbReference type="InterPro" id="IPR003682">
    <property type="entry name" value="rRNA_ssu_MeTfrase_G"/>
</dbReference>
<dbReference type="RefSeq" id="WP_167636339.1">
    <property type="nucleotide sequence ID" value="NZ_JAATOP010000002.1"/>
</dbReference>
<keyword evidence="2 6" id="KW-0698">rRNA processing</keyword>
<evidence type="ECO:0000256" key="6">
    <source>
        <dbReference type="HAMAP-Rule" id="MF_00074"/>
    </source>
</evidence>
<feature type="binding site" evidence="6">
    <location>
        <position position="66"/>
    </location>
    <ligand>
        <name>S-adenosyl-L-methionine</name>
        <dbReference type="ChEBI" id="CHEBI:59789"/>
    </ligand>
</feature>
<comment type="caution">
    <text evidence="7">The sequence shown here is derived from an EMBL/GenBank/DDBJ whole genome shotgun (WGS) entry which is preliminary data.</text>
</comment>
<dbReference type="EMBL" id="JAATOP010000002">
    <property type="protein sequence ID" value="NIY71446.1"/>
    <property type="molecule type" value="Genomic_DNA"/>
</dbReference>
<comment type="subcellular location">
    <subcellularLocation>
        <location evidence="6">Cytoplasm</location>
    </subcellularLocation>
</comment>
<evidence type="ECO:0000256" key="4">
    <source>
        <dbReference type="ARBA" id="ARBA00022679"/>
    </source>
</evidence>
<dbReference type="GO" id="GO:0032259">
    <property type="term" value="P:methylation"/>
    <property type="evidence" value="ECO:0007669"/>
    <property type="project" value="UniProtKB-KW"/>
</dbReference>
<dbReference type="Proteomes" id="UP000709466">
    <property type="component" value="Unassembled WGS sequence"/>
</dbReference>
<feature type="binding site" evidence="6">
    <location>
        <position position="71"/>
    </location>
    <ligand>
        <name>S-adenosyl-L-methionine</name>
        <dbReference type="ChEBI" id="CHEBI:59789"/>
    </ligand>
</feature>
<organism evidence="7 8">
    <name type="scientific">Marivivens donghaensis</name>
    <dbReference type="NCBI Taxonomy" id="1699413"/>
    <lineage>
        <taxon>Bacteria</taxon>
        <taxon>Pseudomonadati</taxon>
        <taxon>Pseudomonadota</taxon>
        <taxon>Alphaproteobacteria</taxon>
        <taxon>Rhodobacterales</taxon>
        <taxon>Paracoccaceae</taxon>
        <taxon>Marivivens group</taxon>
        <taxon>Marivivens</taxon>
    </lineage>
</organism>
<dbReference type="GO" id="GO:0008168">
    <property type="term" value="F:methyltransferase activity"/>
    <property type="evidence" value="ECO:0007669"/>
    <property type="project" value="UniProtKB-KW"/>
</dbReference>
<evidence type="ECO:0000256" key="1">
    <source>
        <dbReference type="ARBA" id="ARBA00022490"/>
    </source>
</evidence>
<keyword evidence="3 6" id="KW-0489">Methyltransferase</keyword>
<dbReference type="Pfam" id="PF02527">
    <property type="entry name" value="GidB"/>
    <property type="match status" value="1"/>
</dbReference>
<dbReference type="PANTHER" id="PTHR31760">
    <property type="entry name" value="S-ADENOSYL-L-METHIONINE-DEPENDENT METHYLTRANSFERASES SUPERFAMILY PROTEIN"/>
    <property type="match status" value="1"/>
</dbReference>
<keyword evidence="1 6" id="KW-0963">Cytoplasm</keyword>
<name>A0ABX0VVZ2_9RHOB</name>
<comment type="function">
    <text evidence="6">Specifically methylates the N7 position of guanine in position 527 of 16S rRNA.</text>
</comment>
<dbReference type="Gene3D" id="3.40.50.150">
    <property type="entry name" value="Vaccinia Virus protein VP39"/>
    <property type="match status" value="1"/>
</dbReference>
<evidence type="ECO:0000256" key="5">
    <source>
        <dbReference type="ARBA" id="ARBA00022691"/>
    </source>
</evidence>